<proteinExistence type="inferred from homology"/>
<keyword evidence="7" id="KW-0176">Collagen</keyword>
<dbReference type="PANTHER" id="PTHR24024:SF42">
    <property type="entry name" value="MANNOSE-BINDING PROTEIN"/>
    <property type="match status" value="1"/>
</dbReference>
<accession>A0A6J1UT62</accession>
<evidence type="ECO:0000256" key="5">
    <source>
        <dbReference type="ARBA" id="ARBA00022734"/>
    </source>
</evidence>
<keyword evidence="4 11" id="KW-0732">Signal</keyword>
<feature type="compositionally biased region" description="Basic and acidic residues" evidence="10">
    <location>
        <begin position="51"/>
        <end position="63"/>
    </location>
</feature>
<dbReference type="GeneID" id="113419141"/>
<dbReference type="InterPro" id="IPR018378">
    <property type="entry name" value="C-type_lectin_CS"/>
</dbReference>
<dbReference type="SMART" id="SM00034">
    <property type="entry name" value="CLECT"/>
    <property type="match status" value="1"/>
</dbReference>
<evidence type="ECO:0000256" key="8">
    <source>
        <dbReference type="ARBA" id="ARBA00023157"/>
    </source>
</evidence>
<name>A0A6J1UT62_9SAUR</name>
<evidence type="ECO:0000256" key="9">
    <source>
        <dbReference type="SAM" id="Coils"/>
    </source>
</evidence>
<dbReference type="GO" id="GO:0030246">
    <property type="term" value="F:carbohydrate binding"/>
    <property type="evidence" value="ECO:0007669"/>
    <property type="project" value="UniProtKB-KW"/>
</dbReference>
<keyword evidence="13" id="KW-1185">Reference proteome</keyword>
<feature type="coiled-coil region" evidence="9">
    <location>
        <begin position="102"/>
        <end position="150"/>
    </location>
</feature>
<evidence type="ECO:0000259" key="12">
    <source>
        <dbReference type="PROSITE" id="PS50041"/>
    </source>
</evidence>
<keyword evidence="5" id="KW-0430">Lectin</keyword>
<dbReference type="Gene3D" id="1.20.5.320">
    <property type="entry name" value="6-Phosphogluconate Dehydrogenase, domain 3"/>
    <property type="match status" value="1"/>
</dbReference>
<dbReference type="KEGG" id="nss:113419141"/>
<evidence type="ECO:0000256" key="3">
    <source>
        <dbReference type="ARBA" id="ARBA00022525"/>
    </source>
</evidence>
<dbReference type="SUPFAM" id="SSF56436">
    <property type="entry name" value="C-type lectin-like"/>
    <property type="match status" value="1"/>
</dbReference>
<gene>
    <name evidence="14" type="primary">LOC113419141</name>
</gene>
<dbReference type="RefSeq" id="XP_026534177.1">
    <property type="nucleotide sequence ID" value="XM_026678392.1"/>
</dbReference>
<dbReference type="InterPro" id="IPR001304">
    <property type="entry name" value="C-type_lectin-like"/>
</dbReference>
<evidence type="ECO:0000313" key="13">
    <source>
        <dbReference type="Proteomes" id="UP000504612"/>
    </source>
</evidence>
<dbReference type="GO" id="GO:0005615">
    <property type="term" value="C:extracellular space"/>
    <property type="evidence" value="ECO:0007669"/>
    <property type="project" value="TreeGrafter"/>
</dbReference>
<feature type="domain" description="C-type lectin" evidence="12">
    <location>
        <begin position="159"/>
        <end position="272"/>
    </location>
</feature>
<dbReference type="InterPro" id="IPR051077">
    <property type="entry name" value="Ca-dependent_lectin"/>
</dbReference>
<feature type="compositionally biased region" description="Low complexity" evidence="10">
    <location>
        <begin position="69"/>
        <end position="90"/>
    </location>
</feature>
<keyword evidence="8" id="KW-1015">Disulfide bond</keyword>
<evidence type="ECO:0000313" key="14">
    <source>
        <dbReference type="RefSeq" id="XP_026534177.1"/>
    </source>
</evidence>
<dbReference type="GO" id="GO:0005581">
    <property type="term" value="C:collagen trimer"/>
    <property type="evidence" value="ECO:0007669"/>
    <property type="project" value="UniProtKB-KW"/>
</dbReference>
<feature type="region of interest" description="Disordered" evidence="10">
    <location>
        <begin position="44"/>
        <end position="99"/>
    </location>
</feature>
<dbReference type="PROSITE" id="PS50041">
    <property type="entry name" value="C_TYPE_LECTIN_2"/>
    <property type="match status" value="1"/>
</dbReference>
<feature type="signal peptide" evidence="11">
    <location>
        <begin position="1"/>
        <end position="22"/>
    </location>
</feature>
<dbReference type="Gene3D" id="3.10.100.10">
    <property type="entry name" value="Mannose-Binding Protein A, subunit A"/>
    <property type="match status" value="1"/>
</dbReference>
<feature type="chain" id="PRO_5027054758" evidence="11">
    <location>
        <begin position="23"/>
        <end position="273"/>
    </location>
</feature>
<dbReference type="Pfam" id="PF00059">
    <property type="entry name" value="Lectin_C"/>
    <property type="match status" value="1"/>
</dbReference>
<dbReference type="PROSITE" id="PS00615">
    <property type="entry name" value="C_TYPE_LECTIN_1"/>
    <property type="match status" value="1"/>
</dbReference>
<dbReference type="Pfam" id="PF01391">
    <property type="entry name" value="Collagen"/>
    <property type="match status" value="1"/>
</dbReference>
<protein>
    <submittedName>
        <fullName evidence="14">Mannose-binding protein-like isoform X1</fullName>
    </submittedName>
</protein>
<reference evidence="14" key="1">
    <citation type="submission" date="2025-08" db="UniProtKB">
        <authorList>
            <consortium name="RefSeq"/>
        </authorList>
    </citation>
    <scope>IDENTIFICATION</scope>
</reference>
<comment type="similarity">
    <text evidence="2">Belongs to the true venom lectin family.</text>
</comment>
<keyword evidence="3" id="KW-0964">Secreted</keyword>
<dbReference type="InterPro" id="IPR008160">
    <property type="entry name" value="Collagen"/>
</dbReference>
<evidence type="ECO:0000256" key="4">
    <source>
        <dbReference type="ARBA" id="ARBA00022729"/>
    </source>
</evidence>
<dbReference type="PANTHER" id="PTHR24024">
    <property type="entry name" value="PULMONARY SURFACTANT-ASSOCIATED PROTEIN A"/>
    <property type="match status" value="1"/>
</dbReference>
<evidence type="ECO:0000256" key="11">
    <source>
        <dbReference type="SAM" id="SignalP"/>
    </source>
</evidence>
<keyword evidence="6" id="KW-0106">Calcium</keyword>
<evidence type="ECO:0000256" key="1">
    <source>
        <dbReference type="ARBA" id="ARBA00004613"/>
    </source>
</evidence>
<organism evidence="13 14">
    <name type="scientific">Notechis scutatus</name>
    <name type="common">mainland tiger snake</name>
    <dbReference type="NCBI Taxonomy" id="8663"/>
    <lineage>
        <taxon>Eukaryota</taxon>
        <taxon>Metazoa</taxon>
        <taxon>Chordata</taxon>
        <taxon>Craniata</taxon>
        <taxon>Vertebrata</taxon>
        <taxon>Euteleostomi</taxon>
        <taxon>Lepidosauria</taxon>
        <taxon>Squamata</taxon>
        <taxon>Bifurcata</taxon>
        <taxon>Unidentata</taxon>
        <taxon>Episquamata</taxon>
        <taxon>Toxicofera</taxon>
        <taxon>Serpentes</taxon>
        <taxon>Colubroidea</taxon>
        <taxon>Elapidae</taxon>
        <taxon>Hydrophiinae</taxon>
        <taxon>Notechis</taxon>
    </lineage>
</organism>
<dbReference type="InterPro" id="IPR016186">
    <property type="entry name" value="C-type_lectin-like/link_sf"/>
</dbReference>
<dbReference type="AlphaFoldDB" id="A0A6J1UT62"/>
<evidence type="ECO:0000256" key="6">
    <source>
        <dbReference type="ARBA" id="ARBA00022837"/>
    </source>
</evidence>
<dbReference type="Proteomes" id="UP000504612">
    <property type="component" value="Unplaced"/>
</dbReference>
<keyword evidence="9" id="KW-0175">Coiled coil</keyword>
<sequence>MFFHQPFHTLLLLFLGASLVLAAAPETRSSDPNSCPVLACGNPGIAGLPGRDGRDGAKGEKGDTGLQVKGQPGVPGKAGPAGPKGNTGAPGQKGQKGEMSAVDTVQRQVAALERVVQTLQAKVQTVQAEVQTLQAEVQTLQAEVRKSQKIFAMQGVTTIGGKTFVSTGQNHNFANGKALCSNAGGALAVAMNVAENTALAAMAKRNGKQIHLGVTDLQTEGKFVYLNGQAVRYTNWKSSEPNNLNNEDCVVLIPDTLWNDISCDHQTLIICEL</sequence>
<comment type="subcellular location">
    <subcellularLocation>
        <location evidence="1">Secreted</location>
    </subcellularLocation>
</comment>
<evidence type="ECO:0000256" key="10">
    <source>
        <dbReference type="SAM" id="MobiDB-lite"/>
    </source>
</evidence>
<dbReference type="InterPro" id="IPR016187">
    <property type="entry name" value="CTDL_fold"/>
</dbReference>
<dbReference type="GO" id="GO:0005771">
    <property type="term" value="C:multivesicular body"/>
    <property type="evidence" value="ECO:0007669"/>
    <property type="project" value="TreeGrafter"/>
</dbReference>
<evidence type="ECO:0000256" key="7">
    <source>
        <dbReference type="ARBA" id="ARBA00023119"/>
    </source>
</evidence>
<evidence type="ECO:0000256" key="2">
    <source>
        <dbReference type="ARBA" id="ARBA00006250"/>
    </source>
</evidence>